<feature type="chain" id="PRO_5046567704" evidence="1">
    <location>
        <begin position="21"/>
        <end position="88"/>
    </location>
</feature>
<organism evidence="2 3">
    <name type="scientific">Chitinophaga caseinilytica</name>
    <dbReference type="NCBI Taxonomy" id="2267521"/>
    <lineage>
        <taxon>Bacteria</taxon>
        <taxon>Pseudomonadati</taxon>
        <taxon>Bacteroidota</taxon>
        <taxon>Chitinophagia</taxon>
        <taxon>Chitinophagales</taxon>
        <taxon>Chitinophagaceae</taxon>
        <taxon>Chitinophaga</taxon>
    </lineage>
</organism>
<keyword evidence="1" id="KW-0732">Signal</keyword>
<evidence type="ECO:0000256" key="1">
    <source>
        <dbReference type="SAM" id="SignalP"/>
    </source>
</evidence>
<dbReference type="Proteomes" id="UP001449657">
    <property type="component" value="Chromosome"/>
</dbReference>
<gene>
    <name evidence="2" type="ORF">WJU22_14270</name>
</gene>
<keyword evidence="3" id="KW-1185">Reference proteome</keyword>
<dbReference type="RefSeq" id="WP_341838858.1">
    <property type="nucleotide sequence ID" value="NZ_CP149792.1"/>
</dbReference>
<protein>
    <submittedName>
        <fullName evidence="2">DUF4369 domain-containing protein</fullName>
    </submittedName>
</protein>
<sequence length="88" mass="9948">MRRIISLISLAVIMQLQASAQQFSLKGKVDESFNGQYVHFYGIDWSDMNPKFSDSALVSNGRFTFKGKLVTEGLLFSVYVTGDRRSFT</sequence>
<name>A0ABZ2YW28_9BACT</name>
<feature type="signal peptide" evidence="1">
    <location>
        <begin position="1"/>
        <end position="20"/>
    </location>
</feature>
<evidence type="ECO:0000313" key="3">
    <source>
        <dbReference type="Proteomes" id="UP001449657"/>
    </source>
</evidence>
<evidence type="ECO:0000313" key="2">
    <source>
        <dbReference type="EMBL" id="WZN44064.1"/>
    </source>
</evidence>
<dbReference type="EMBL" id="CP150096">
    <property type="protein sequence ID" value="WZN44064.1"/>
    <property type="molecule type" value="Genomic_DNA"/>
</dbReference>
<accession>A0ABZ2YW28</accession>
<proteinExistence type="predicted"/>
<reference evidence="2 3" key="1">
    <citation type="submission" date="2024-03" db="EMBL/GenBank/DDBJ databases">
        <title>Chitinophaga caseinilytica sp. nov., a casein hydrolysing bacterium isolated from forest soil.</title>
        <authorList>
            <person name="Lee D.S."/>
            <person name="Han D.M."/>
            <person name="Baek J.H."/>
            <person name="Choi D.G."/>
            <person name="Jeon J.H."/>
            <person name="Jeon C.O."/>
        </authorList>
    </citation>
    <scope>NUCLEOTIDE SEQUENCE [LARGE SCALE GENOMIC DNA]</scope>
    <source>
        <strain evidence="2 3">KACC 19118</strain>
    </source>
</reference>